<dbReference type="SUPFAM" id="SSF47644">
    <property type="entry name" value="Methionine synthase domain"/>
    <property type="match status" value="1"/>
</dbReference>
<evidence type="ECO:0000256" key="1">
    <source>
        <dbReference type="ARBA" id="ARBA00010854"/>
    </source>
</evidence>
<dbReference type="Proteomes" id="UP000195137">
    <property type="component" value="Unassembled WGS sequence"/>
</dbReference>
<comment type="similarity">
    <text evidence="1">Belongs to the methylamine corrinoid protein family.</text>
</comment>
<accession>A0A1Y3GC23</accession>
<dbReference type="PROSITE" id="PS51332">
    <property type="entry name" value="B12_BINDING"/>
    <property type="match status" value="1"/>
</dbReference>
<dbReference type="EMBL" id="MRZU01000003">
    <property type="protein sequence ID" value="OUJ18807.1"/>
    <property type="molecule type" value="Genomic_DNA"/>
</dbReference>
<dbReference type="OrthoDB" id="134276at2157"/>
<dbReference type="SMART" id="SM01018">
    <property type="entry name" value="B12-binding_2"/>
    <property type="match status" value="1"/>
</dbReference>
<evidence type="ECO:0000313" key="6">
    <source>
        <dbReference type="EMBL" id="OUJ18807.1"/>
    </source>
</evidence>
<dbReference type="PANTHER" id="PTHR45833:SF1">
    <property type="entry name" value="METHIONINE SYNTHASE"/>
    <property type="match status" value="1"/>
</dbReference>
<dbReference type="AlphaFoldDB" id="A0A1Y3GC23"/>
<dbReference type="InterPro" id="IPR036594">
    <property type="entry name" value="Meth_synthase_dom"/>
</dbReference>
<dbReference type="InterPro" id="IPR003759">
    <property type="entry name" value="Cbl-bd_cap"/>
</dbReference>
<dbReference type="EMBL" id="MRZU01000002">
    <property type="protein sequence ID" value="OUJ19435.1"/>
    <property type="molecule type" value="Genomic_DNA"/>
</dbReference>
<dbReference type="FunFam" id="3.40.50.280:FF:000003">
    <property type="entry name" value="Dimethylamine methyltransferase corrinoid protein"/>
    <property type="match status" value="1"/>
</dbReference>
<protein>
    <submittedName>
        <fullName evidence="6">Trimethylamine corrinoid protein MtbC1</fullName>
    </submittedName>
</protein>
<dbReference type="GO" id="GO:0046872">
    <property type="term" value="F:metal ion binding"/>
    <property type="evidence" value="ECO:0007669"/>
    <property type="project" value="UniProtKB-KW"/>
</dbReference>
<name>A0A1Y3GC23_9EURY</name>
<keyword evidence="3" id="KW-0170">Cobalt</keyword>
<evidence type="ECO:0000313" key="8">
    <source>
        <dbReference type="Proteomes" id="UP000195137"/>
    </source>
</evidence>
<dbReference type="Gene3D" id="3.40.50.280">
    <property type="entry name" value="Cobalamin-binding domain"/>
    <property type="match status" value="1"/>
</dbReference>
<dbReference type="SUPFAM" id="SSF52242">
    <property type="entry name" value="Cobalamin (vitamin B12)-binding domain"/>
    <property type="match status" value="1"/>
</dbReference>
<proteinExistence type="inferred from homology"/>
<dbReference type="InterPro" id="IPR050554">
    <property type="entry name" value="Met_Synthase/Corrinoid"/>
</dbReference>
<dbReference type="Pfam" id="PF02310">
    <property type="entry name" value="B12-binding"/>
    <property type="match status" value="1"/>
</dbReference>
<evidence type="ECO:0000313" key="7">
    <source>
        <dbReference type="EMBL" id="OUJ19435.1"/>
    </source>
</evidence>
<dbReference type="GO" id="GO:0031419">
    <property type="term" value="F:cobalamin binding"/>
    <property type="evidence" value="ECO:0007669"/>
    <property type="project" value="InterPro"/>
</dbReference>
<evidence type="ECO:0000256" key="3">
    <source>
        <dbReference type="ARBA" id="ARBA00023285"/>
    </source>
</evidence>
<sequence length="210" mass="22657">MSDEILAKLKEAIETQDIEMAKEWTQKGIDEGMPVKDIIQEGLASGMEKVGDQFEKAEIYLPEVMMAADAMEECMELLRPVLEETGEESGQKATVVIATVEGDIHEIGKKVVASMLRGNGYEVVDLGRDIPVDDFVQAVKDSDADIVGASALMSTTMPEQKRIQQAVEPLGVKTIYGGAPVTQEWVDEDVGGNAYAPNAAAAVKALDEII</sequence>
<dbReference type="Gene3D" id="1.10.1240.10">
    <property type="entry name" value="Methionine synthase domain"/>
    <property type="match status" value="1"/>
</dbReference>
<dbReference type="PROSITE" id="PS51337">
    <property type="entry name" value="B12_BINDING_NTER"/>
    <property type="match status" value="1"/>
</dbReference>
<dbReference type="Pfam" id="PF02607">
    <property type="entry name" value="B12-binding_2"/>
    <property type="match status" value="1"/>
</dbReference>
<evidence type="ECO:0000259" key="4">
    <source>
        <dbReference type="PROSITE" id="PS51332"/>
    </source>
</evidence>
<feature type="domain" description="B12-binding N-terminal" evidence="5">
    <location>
        <begin position="1"/>
        <end position="90"/>
    </location>
</feature>
<comment type="caution">
    <text evidence="6">The sequence shown here is derived from an EMBL/GenBank/DDBJ whole genome shotgun (WGS) entry which is preliminary data.</text>
</comment>
<reference evidence="6 8" key="1">
    <citation type="submission" date="2016-12" db="EMBL/GenBank/DDBJ databases">
        <title>Discovery of methanogenic haloarchaea.</title>
        <authorList>
            <person name="Sorokin D.Y."/>
            <person name="Makarova K.S."/>
            <person name="Abbas B."/>
            <person name="Ferrer M."/>
            <person name="Golyshin P.N."/>
        </authorList>
    </citation>
    <scope>NUCLEOTIDE SEQUENCE [LARGE SCALE GENOMIC DNA]</scope>
    <source>
        <strain evidence="6">AMET1</strain>
    </source>
</reference>
<dbReference type="RefSeq" id="WP_086636534.1">
    <property type="nucleotide sequence ID" value="NZ_MRZU01000002.1"/>
</dbReference>
<evidence type="ECO:0000256" key="2">
    <source>
        <dbReference type="ARBA" id="ARBA00022723"/>
    </source>
</evidence>
<dbReference type="GO" id="GO:0046653">
    <property type="term" value="P:tetrahydrofolate metabolic process"/>
    <property type="evidence" value="ECO:0007669"/>
    <property type="project" value="TreeGrafter"/>
</dbReference>
<organism evidence="6 8">
    <name type="scientific">Methanonatronarchaeum thermophilum</name>
    <dbReference type="NCBI Taxonomy" id="1927129"/>
    <lineage>
        <taxon>Archaea</taxon>
        <taxon>Methanobacteriati</taxon>
        <taxon>Methanobacteriota</taxon>
        <taxon>Methanonatronarchaeia</taxon>
        <taxon>Methanonatronarchaeales</taxon>
        <taxon>Methanonatronarchaeaceae</taxon>
        <taxon>Methanonatronarchaeum</taxon>
    </lineage>
</organism>
<evidence type="ECO:0000259" key="5">
    <source>
        <dbReference type="PROSITE" id="PS51337"/>
    </source>
</evidence>
<dbReference type="PANTHER" id="PTHR45833">
    <property type="entry name" value="METHIONINE SYNTHASE"/>
    <property type="match status" value="1"/>
</dbReference>
<dbReference type="GO" id="GO:0050667">
    <property type="term" value="P:homocysteine metabolic process"/>
    <property type="evidence" value="ECO:0007669"/>
    <property type="project" value="TreeGrafter"/>
</dbReference>
<dbReference type="GO" id="GO:0005829">
    <property type="term" value="C:cytosol"/>
    <property type="evidence" value="ECO:0007669"/>
    <property type="project" value="TreeGrafter"/>
</dbReference>
<dbReference type="InterPro" id="IPR036724">
    <property type="entry name" value="Cobalamin-bd_sf"/>
</dbReference>
<dbReference type="GO" id="GO:0008705">
    <property type="term" value="F:methionine synthase activity"/>
    <property type="evidence" value="ECO:0007669"/>
    <property type="project" value="TreeGrafter"/>
</dbReference>
<keyword evidence="2" id="KW-0479">Metal-binding</keyword>
<dbReference type="InterPro" id="IPR006158">
    <property type="entry name" value="Cobalamin-bd"/>
</dbReference>
<gene>
    <name evidence="7" type="ORF">AMET1_0105</name>
    <name evidence="6" type="ORF">AMET1_0458</name>
</gene>
<feature type="domain" description="B12-binding" evidence="4">
    <location>
        <begin position="92"/>
        <end position="210"/>
    </location>
</feature>
<keyword evidence="8" id="KW-1185">Reference proteome</keyword>